<protein>
    <submittedName>
        <fullName evidence="1">Plus3 domain-containing protein</fullName>
    </submittedName>
</protein>
<keyword evidence="2" id="KW-1185">Reference proteome</keyword>
<name>A0ABD1PRU3_9LAMI</name>
<proteinExistence type="predicted"/>
<dbReference type="Proteomes" id="UP001604336">
    <property type="component" value="Unassembled WGS sequence"/>
</dbReference>
<accession>A0ABD1PRU3</accession>
<evidence type="ECO:0000313" key="2">
    <source>
        <dbReference type="Proteomes" id="UP001604336"/>
    </source>
</evidence>
<comment type="caution">
    <text evidence="1">The sequence shown here is derived from an EMBL/GenBank/DDBJ whole genome shotgun (WGS) entry which is preliminary data.</text>
</comment>
<evidence type="ECO:0000313" key="1">
    <source>
        <dbReference type="EMBL" id="KAL2466655.1"/>
    </source>
</evidence>
<sequence>MYRILDDIEFIVPGPNDRADDSPLGCVALNQVVLVAGLRLLFPRIVRKFLREWGIAPTQLCPNGWRIMIGLSILWDQLGFPRSSIRKFNSLYSFKSDGKRSGWWYASVKDTSLKNPPMNLQKELEEPGISVRISGPAVF</sequence>
<gene>
    <name evidence="1" type="ORF">Adt_42506</name>
</gene>
<organism evidence="1 2">
    <name type="scientific">Abeliophyllum distichum</name>
    <dbReference type="NCBI Taxonomy" id="126358"/>
    <lineage>
        <taxon>Eukaryota</taxon>
        <taxon>Viridiplantae</taxon>
        <taxon>Streptophyta</taxon>
        <taxon>Embryophyta</taxon>
        <taxon>Tracheophyta</taxon>
        <taxon>Spermatophyta</taxon>
        <taxon>Magnoliopsida</taxon>
        <taxon>eudicotyledons</taxon>
        <taxon>Gunneridae</taxon>
        <taxon>Pentapetalae</taxon>
        <taxon>asterids</taxon>
        <taxon>lamiids</taxon>
        <taxon>Lamiales</taxon>
        <taxon>Oleaceae</taxon>
        <taxon>Forsythieae</taxon>
        <taxon>Abeliophyllum</taxon>
    </lineage>
</organism>
<dbReference type="EMBL" id="JBFOLK010000013">
    <property type="protein sequence ID" value="KAL2466655.1"/>
    <property type="molecule type" value="Genomic_DNA"/>
</dbReference>
<reference evidence="2" key="1">
    <citation type="submission" date="2024-07" db="EMBL/GenBank/DDBJ databases">
        <title>Two chromosome-level genome assemblies of Korean endemic species Abeliophyllum distichum and Forsythia ovata (Oleaceae).</title>
        <authorList>
            <person name="Jang H."/>
        </authorList>
    </citation>
    <scope>NUCLEOTIDE SEQUENCE [LARGE SCALE GENOMIC DNA]</scope>
</reference>
<dbReference type="AlphaFoldDB" id="A0ABD1PRU3"/>